<reference evidence="4 5" key="1">
    <citation type="submission" date="2019-09" db="EMBL/GenBank/DDBJ databases">
        <title>Bird 10,000 Genomes (B10K) Project - Family phase.</title>
        <authorList>
            <person name="Zhang G."/>
        </authorList>
    </citation>
    <scope>NUCLEOTIDE SEQUENCE [LARGE SCALE GENOMIC DNA]</scope>
    <source>
        <strain evidence="4">B10K-DU-017-25</strain>
        <tissue evidence="4">Mixed tissue sample</tissue>
    </source>
</reference>
<feature type="domain" description="Centromere protein J C-terminal" evidence="3">
    <location>
        <begin position="122"/>
        <end position="155"/>
    </location>
</feature>
<dbReference type="GO" id="GO:0005813">
    <property type="term" value="C:centrosome"/>
    <property type="evidence" value="ECO:0007669"/>
    <property type="project" value="TreeGrafter"/>
</dbReference>
<dbReference type="InterPro" id="IPR026581">
    <property type="entry name" value="TCP10L/CENPJ"/>
</dbReference>
<dbReference type="Gene3D" id="2.60.450.20">
    <property type="match status" value="1"/>
</dbReference>
<dbReference type="GO" id="GO:0061511">
    <property type="term" value="P:centriole elongation"/>
    <property type="evidence" value="ECO:0007669"/>
    <property type="project" value="TreeGrafter"/>
</dbReference>
<protein>
    <submittedName>
        <fullName evidence="4">CENPJ protein</fullName>
    </submittedName>
</protein>
<evidence type="ECO:0000313" key="5">
    <source>
        <dbReference type="Proteomes" id="UP000517892"/>
    </source>
</evidence>
<name>A0A7K4ZFD1_9AVES</name>
<dbReference type="InterPro" id="IPR047002">
    <property type="entry name" value="Tcp10_C_sf"/>
</dbReference>
<feature type="domain" description="Centromere protein J C-terminal" evidence="3">
    <location>
        <begin position="85"/>
        <end position="113"/>
    </location>
</feature>
<dbReference type="EMBL" id="VYZI01000025">
    <property type="protein sequence ID" value="NWR69874.1"/>
    <property type="molecule type" value="Genomic_DNA"/>
</dbReference>
<dbReference type="OrthoDB" id="10252174at2759"/>
<dbReference type="Proteomes" id="UP000517892">
    <property type="component" value="Unassembled WGS sequence"/>
</dbReference>
<evidence type="ECO:0000256" key="1">
    <source>
        <dbReference type="ARBA" id="ARBA00005627"/>
    </source>
</evidence>
<comment type="caution">
    <text evidence="4">The sequence shown here is derived from an EMBL/GenBank/DDBJ whole genome shotgun (WGS) entry which is preliminary data.</text>
</comment>
<accession>A0A7K4ZFD1</accession>
<dbReference type="GO" id="GO:0060271">
    <property type="term" value="P:cilium assembly"/>
    <property type="evidence" value="ECO:0007669"/>
    <property type="project" value="TreeGrafter"/>
</dbReference>
<evidence type="ECO:0000259" key="3">
    <source>
        <dbReference type="Pfam" id="PF07202"/>
    </source>
</evidence>
<feature type="non-terminal residue" evidence="4">
    <location>
        <position position="201"/>
    </location>
</feature>
<sequence>VLHQERRKSEEEVQEKIEYRDGKVEEVLTDGRRIITFRNGTKKEISVDKKMTTIRFFNGDIKKIMPDQRVIYYYADAQTTHTAYPDGLEVLLFPNNQIEKHYPDGTQEIVFPDQTVKCLYSDGSKETFFPDGTAVKVEKNGDKIVVFSNGQKEVHTAQFKRREYPDGTVKTVYCNGRQETKSPNGRVQIKDEDSHVILDKK</sequence>
<gene>
    <name evidence="4" type="primary">Cenpj_0</name>
    <name evidence="4" type="ORF">CENUNI_R06363</name>
</gene>
<dbReference type="AlphaFoldDB" id="A0A7K4ZFD1"/>
<feature type="non-terminal residue" evidence="4">
    <location>
        <position position="1"/>
    </location>
</feature>
<dbReference type="Pfam" id="PF07202">
    <property type="entry name" value="Tcp10_C"/>
    <property type="match status" value="4"/>
</dbReference>
<dbReference type="PANTHER" id="PTHR10331">
    <property type="entry name" value="T COMPLEX PROTEIN 10"/>
    <property type="match status" value="1"/>
</dbReference>
<evidence type="ECO:0000313" key="4">
    <source>
        <dbReference type="EMBL" id="NWR69874.1"/>
    </source>
</evidence>
<organism evidence="4 5">
    <name type="scientific">Centropus unirufus</name>
    <dbReference type="NCBI Taxonomy" id="1118519"/>
    <lineage>
        <taxon>Eukaryota</taxon>
        <taxon>Metazoa</taxon>
        <taxon>Chordata</taxon>
        <taxon>Craniata</taxon>
        <taxon>Vertebrata</taxon>
        <taxon>Euteleostomi</taxon>
        <taxon>Archelosauria</taxon>
        <taxon>Archosauria</taxon>
        <taxon>Dinosauria</taxon>
        <taxon>Saurischia</taxon>
        <taxon>Theropoda</taxon>
        <taxon>Coelurosauria</taxon>
        <taxon>Aves</taxon>
        <taxon>Neognathae</taxon>
        <taxon>Neoaves</taxon>
        <taxon>Otidimorphae</taxon>
        <taxon>Cuculiformes</taxon>
        <taxon>Centropidae</taxon>
        <taxon>Centropus</taxon>
    </lineage>
</organism>
<dbReference type="PANTHER" id="PTHR10331:SF25">
    <property type="entry name" value="T-COMPLEX PROTEIN 10A-RELATED"/>
    <property type="match status" value="1"/>
</dbReference>
<comment type="similarity">
    <text evidence="1">Belongs to the TCP10 family.</text>
</comment>
<dbReference type="GO" id="GO:0015631">
    <property type="term" value="F:tubulin binding"/>
    <property type="evidence" value="ECO:0007669"/>
    <property type="project" value="TreeGrafter"/>
</dbReference>
<proteinExistence type="inferred from homology"/>
<feature type="domain" description="Centromere protein J C-terminal" evidence="3">
    <location>
        <begin position="160"/>
        <end position="189"/>
    </location>
</feature>
<dbReference type="GO" id="GO:0005814">
    <property type="term" value="C:centriole"/>
    <property type="evidence" value="ECO:0007669"/>
    <property type="project" value="TreeGrafter"/>
</dbReference>
<feature type="compositionally biased region" description="Basic and acidic residues" evidence="2">
    <location>
        <begin position="188"/>
        <end position="201"/>
    </location>
</feature>
<keyword evidence="5" id="KW-1185">Reference proteome</keyword>
<evidence type="ECO:0000256" key="2">
    <source>
        <dbReference type="SAM" id="MobiDB-lite"/>
    </source>
</evidence>
<dbReference type="InterPro" id="IPR009852">
    <property type="entry name" value="CENPJ_C_dom"/>
</dbReference>
<feature type="domain" description="Centromere protein J C-terminal" evidence="3">
    <location>
        <begin position="12"/>
        <end position="45"/>
    </location>
</feature>
<feature type="region of interest" description="Disordered" evidence="2">
    <location>
        <begin position="177"/>
        <end position="201"/>
    </location>
</feature>